<gene>
    <name evidence="1" type="ORF">MAR_018875</name>
</gene>
<sequence>MKQKKTLFGYHTKWLDKCTKQKANSSGWKLSIERSSRKAARSKGLGCHSKEGNTMKARSMKNADCSKCIYTCSESIPEREGITSKNKTSESDRAFVSQHIESYPTVDFHYTRKDTYRKYLTQNQSIRRMYSLYAENDNLEAEGKLYNATKLKVLAYQKRKGIARLEKGKKIARINSTCYASTFDLQAVLKTPCSLIGELYYKRKLCCYKLFLYDLRNGDGSCYLWDETQGKRESCERVVIKKWNVIPFIPQSIEHATKITNVYVPSQFETVITLGRPFMDFKKYKNQTSDPQSIFVSQDFETRMVSNKSINNKNRSMKPPRQAFTDKLPISSLKNTDLLSLIASGTIPKEFKAYIQSLPNDTVTDNLPAPSVSDSDESD</sequence>
<evidence type="ECO:0000313" key="1">
    <source>
        <dbReference type="EMBL" id="WAR08917.1"/>
    </source>
</evidence>
<dbReference type="PANTHER" id="PTHR10773">
    <property type="entry name" value="DNA-DIRECTED RNA POLYMERASES I, II, AND III SUBUNIT RPABC2"/>
    <property type="match status" value="1"/>
</dbReference>
<proteinExistence type="predicted"/>
<name>A0ABY7EFY4_MYAAR</name>
<keyword evidence="2" id="KW-1185">Reference proteome</keyword>
<dbReference type="Proteomes" id="UP001164746">
    <property type="component" value="Chromosome 6"/>
</dbReference>
<organism evidence="1 2">
    <name type="scientific">Mya arenaria</name>
    <name type="common">Soft-shell clam</name>
    <dbReference type="NCBI Taxonomy" id="6604"/>
    <lineage>
        <taxon>Eukaryota</taxon>
        <taxon>Metazoa</taxon>
        <taxon>Spiralia</taxon>
        <taxon>Lophotrochozoa</taxon>
        <taxon>Mollusca</taxon>
        <taxon>Bivalvia</taxon>
        <taxon>Autobranchia</taxon>
        <taxon>Heteroconchia</taxon>
        <taxon>Euheterodonta</taxon>
        <taxon>Imparidentia</taxon>
        <taxon>Neoheterodontei</taxon>
        <taxon>Myida</taxon>
        <taxon>Myoidea</taxon>
        <taxon>Myidae</taxon>
        <taxon>Mya</taxon>
    </lineage>
</organism>
<evidence type="ECO:0000313" key="2">
    <source>
        <dbReference type="Proteomes" id="UP001164746"/>
    </source>
</evidence>
<protein>
    <submittedName>
        <fullName evidence="1">Uncharacterized protein</fullName>
    </submittedName>
</protein>
<reference evidence="1" key="1">
    <citation type="submission" date="2022-11" db="EMBL/GenBank/DDBJ databases">
        <title>Centuries of genome instability and evolution in soft-shell clam transmissible cancer (bioRxiv).</title>
        <authorList>
            <person name="Hart S.F.M."/>
            <person name="Yonemitsu M.A."/>
            <person name="Giersch R.M."/>
            <person name="Beal B.F."/>
            <person name="Arriagada G."/>
            <person name="Davis B.W."/>
            <person name="Ostrander E.A."/>
            <person name="Goff S.P."/>
            <person name="Metzger M.J."/>
        </authorList>
    </citation>
    <scope>NUCLEOTIDE SEQUENCE</scope>
    <source>
        <strain evidence="1">MELC-2E11</strain>
        <tissue evidence="1">Siphon/mantle</tissue>
    </source>
</reference>
<accession>A0ABY7EFY4</accession>
<dbReference type="EMBL" id="CP111017">
    <property type="protein sequence ID" value="WAR08917.1"/>
    <property type="molecule type" value="Genomic_DNA"/>
</dbReference>
<dbReference type="PANTHER" id="PTHR10773:SF19">
    <property type="match status" value="1"/>
</dbReference>